<name>A0A5Q0MCE4_VARPD</name>
<feature type="transmembrane region" description="Helical" evidence="1">
    <location>
        <begin position="12"/>
        <end position="32"/>
    </location>
</feature>
<keyword evidence="1" id="KW-0812">Transmembrane</keyword>
<organism evidence="2 3">
    <name type="scientific">Variovorax paradoxus</name>
    <dbReference type="NCBI Taxonomy" id="34073"/>
    <lineage>
        <taxon>Bacteria</taxon>
        <taxon>Pseudomonadati</taxon>
        <taxon>Pseudomonadota</taxon>
        <taxon>Betaproteobacteria</taxon>
        <taxon>Burkholderiales</taxon>
        <taxon>Comamonadaceae</taxon>
        <taxon>Variovorax</taxon>
    </lineage>
</organism>
<evidence type="ECO:0000256" key="1">
    <source>
        <dbReference type="SAM" id="Phobius"/>
    </source>
</evidence>
<feature type="transmembrane region" description="Helical" evidence="1">
    <location>
        <begin position="72"/>
        <end position="92"/>
    </location>
</feature>
<sequence>MKHWISHSNKLLAVAVPLATYLAFVAMAFGIGNGYSCANGWVNWGLYFWVGVVSVLGLFVLQLCLNTGVHWLWRFAFGLIAVAVGVGVWVWAFDAGGLHFMCRLF</sequence>
<dbReference type="RefSeq" id="WP_153285618.1">
    <property type="nucleotide sequence ID" value="NZ_CP045644.1"/>
</dbReference>
<dbReference type="EMBL" id="CP045644">
    <property type="protein sequence ID" value="QFZ87189.1"/>
    <property type="molecule type" value="Genomic_DNA"/>
</dbReference>
<proteinExistence type="predicted"/>
<keyword evidence="1" id="KW-0472">Membrane</keyword>
<evidence type="ECO:0000313" key="3">
    <source>
        <dbReference type="Proteomes" id="UP000326780"/>
    </source>
</evidence>
<accession>A0A5Q0MCE4</accession>
<keyword evidence="1" id="KW-1133">Transmembrane helix</keyword>
<reference evidence="2 3" key="1">
    <citation type="submission" date="2019-10" db="EMBL/GenBank/DDBJ databases">
        <title>Complete genome sequence of Variovorax paradoxus 5C-2.</title>
        <authorList>
            <person name="Gogoleva N.E."/>
            <person name="Balkin A.S."/>
        </authorList>
    </citation>
    <scope>NUCLEOTIDE SEQUENCE [LARGE SCALE GENOMIC DNA]</scope>
    <source>
        <strain evidence="2 3">5C-2</strain>
    </source>
</reference>
<protein>
    <submittedName>
        <fullName evidence="2">Uncharacterized protein</fullName>
    </submittedName>
</protein>
<feature type="transmembrane region" description="Helical" evidence="1">
    <location>
        <begin position="44"/>
        <end position="65"/>
    </location>
</feature>
<dbReference type="AlphaFoldDB" id="A0A5Q0MCE4"/>
<evidence type="ECO:0000313" key="2">
    <source>
        <dbReference type="EMBL" id="QFZ87189.1"/>
    </source>
</evidence>
<gene>
    <name evidence="2" type="ORF">GFK26_32640</name>
</gene>
<dbReference type="Proteomes" id="UP000326780">
    <property type="component" value="Chromosome"/>
</dbReference>